<evidence type="ECO:0000313" key="2">
    <source>
        <dbReference type="Proteomes" id="UP000002530"/>
    </source>
</evidence>
<reference evidence="1 2" key="1">
    <citation type="journal article" date="2005" name="Nature">
        <title>Genomic sequence of the pathogenic and allergenic filamentous fungus Aspergillus fumigatus.</title>
        <authorList>
            <person name="Nierman W.C."/>
            <person name="Pain A."/>
            <person name="Anderson M.J."/>
            <person name="Wortman J.R."/>
            <person name="Kim H.S."/>
            <person name="Arroyo J."/>
            <person name="Berriman M."/>
            <person name="Abe K."/>
            <person name="Archer D.B."/>
            <person name="Bermejo C."/>
            <person name="Bennett J."/>
            <person name="Bowyer P."/>
            <person name="Chen D."/>
            <person name="Collins M."/>
            <person name="Coulsen R."/>
            <person name="Davies R."/>
            <person name="Dyer P.S."/>
            <person name="Farman M."/>
            <person name="Fedorova N."/>
            <person name="Fedorova N."/>
            <person name="Feldblyum T.V."/>
            <person name="Fischer R."/>
            <person name="Fosker N."/>
            <person name="Fraser A."/>
            <person name="Garcia J.L."/>
            <person name="Garcia M.J."/>
            <person name="Goble A."/>
            <person name="Goldman G.H."/>
            <person name="Gomi K."/>
            <person name="Griffith-Jones S."/>
            <person name="Gwilliam R."/>
            <person name="Haas B."/>
            <person name="Haas H."/>
            <person name="Harris D."/>
            <person name="Horiuchi H."/>
            <person name="Huang J."/>
            <person name="Humphray S."/>
            <person name="Jimenez J."/>
            <person name="Keller N."/>
            <person name="Khouri H."/>
            <person name="Kitamoto K."/>
            <person name="Kobayashi T."/>
            <person name="Konzack S."/>
            <person name="Kulkarni R."/>
            <person name="Kumagai T."/>
            <person name="Lafon A."/>
            <person name="Latge J.P."/>
            <person name="Li W."/>
            <person name="Lord A."/>
            <person name="Lu C."/>
            <person name="Majoros W.H."/>
            <person name="May G.S."/>
            <person name="Miller B.L."/>
            <person name="Mohamoud Y."/>
            <person name="Molina M."/>
            <person name="Monod M."/>
            <person name="Mouyna I."/>
            <person name="Mulligan S."/>
            <person name="Murphy L."/>
            <person name="O'Neil S."/>
            <person name="Paulsen I."/>
            <person name="Penalva M.A."/>
            <person name="Pertea M."/>
            <person name="Price C."/>
            <person name="Pritchard B.L."/>
            <person name="Quail M.A."/>
            <person name="Rabbinowitsch E."/>
            <person name="Rawlins N."/>
            <person name="Rajandream M.A."/>
            <person name="Reichard U."/>
            <person name="Renauld H."/>
            <person name="Robson G.D."/>
            <person name="Rodriguez de Cordoba S."/>
            <person name="Rodriguez-Pena J.M."/>
            <person name="Ronning C.M."/>
            <person name="Rutter S."/>
            <person name="Salzberg S.L."/>
            <person name="Sanchez M."/>
            <person name="Sanchez-Ferrero J.C."/>
            <person name="Saunders D."/>
            <person name="Seeger K."/>
            <person name="Squares R."/>
            <person name="Squares S."/>
            <person name="Takeuchi M."/>
            <person name="Tekaia F."/>
            <person name="Turner G."/>
            <person name="Vazquez de Aldana C.R."/>
            <person name="Weidman J."/>
            <person name="White O."/>
            <person name="Woodward J."/>
            <person name="Yu J.H."/>
            <person name="Fraser C."/>
            <person name="Galagan J.E."/>
            <person name="Asai K."/>
            <person name="Machida M."/>
            <person name="Hall N."/>
            <person name="Barrell B."/>
            <person name="Denning D.W."/>
        </authorList>
    </citation>
    <scope>NUCLEOTIDE SEQUENCE [LARGE SCALE GENOMIC DNA]</scope>
    <source>
        <strain evidence="1 2">Af293</strain>
    </source>
</reference>
<sequence length="59" mass="6396">MVAAQLSAVHWETGWSLYRPLWSRGETVRESCSATDSAPPTFPVRGVSGPGLVPLEELL</sequence>
<organism evidence="1 2">
    <name type="scientific">Aspergillus fumigatus (strain ATCC MYA-4609 / CBS 101355 / FGSC A1100 / Af293)</name>
    <name type="common">Neosartorya fumigata</name>
    <dbReference type="NCBI Taxonomy" id="330879"/>
    <lineage>
        <taxon>Eukaryota</taxon>
        <taxon>Fungi</taxon>
        <taxon>Dikarya</taxon>
        <taxon>Ascomycota</taxon>
        <taxon>Pezizomycotina</taxon>
        <taxon>Eurotiomycetes</taxon>
        <taxon>Eurotiomycetidae</taxon>
        <taxon>Eurotiales</taxon>
        <taxon>Aspergillaceae</taxon>
        <taxon>Aspergillus</taxon>
        <taxon>Aspergillus subgen. Fumigati</taxon>
    </lineage>
</organism>
<keyword evidence="2" id="KW-1185">Reference proteome</keyword>
<proteinExistence type="predicted"/>
<dbReference type="VEuPathDB" id="FungiDB:Afu8g01170"/>
<dbReference type="EMBL" id="AAHF01000014">
    <property type="protein sequence ID" value="EAL85051.1"/>
    <property type="molecule type" value="Genomic_DNA"/>
</dbReference>
<gene>
    <name evidence="1" type="ORF">AFUA_8G01170</name>
</gene>
<accession>Q4WB61</accession>
<name>Q4WB61_ASPFU</name>
<dbReference type="AlphaFoldDB" id="Q4WB61"/>
<protein>
    <submittedName>
        <fullName evidence="1">Uncharacterized protein</fullName>
    </submittedName>
</protein>
<dbReference type="Proteomes" id="UP000002530">
    <property type="component" value="Unassembled WGS sequence"/>
</dbReference>
<comment type="caution">
    <text evidence="1">The sequence shown here is derived from an EMBL/GenBank/DDBJ whole genome shotgun (WGS) entry which is preliminary data.</text>
</comment>
<evidence type="ECO:0000313" key="1">
    <source>
        <dbReference type="EMBL" id="EAL85051.1"/>
    </source>
</evidence>
<dbReference type="RefSeq" id="XP_747089.1">
    <property type="nucleotide sequence ID" value="XM_741996.1"/>
</dbReference>
<dbReference type="KEGG" id="afm:AFUA_8G01170"/>
<dbReference type="GeneID" id="3504541"/>
<dbReference type="HOGENOM" id="CLU_2960324_0_0_1"/>
<dbReference type="InParanoid" id="Q4WB61"/>